<comment type="caution">
    <text evidence="2">The sequence shown here is derived from an EMBL/GenBank/DDBJ whole genome shotgun (WGS) entry which is preliminary data.</text>
</comment>
<proteinExistence type="predicted"/>
<dbReference type="EMBL" id="JBBPBN010000022">
    <property type="protein sequence ID" value="KAK9012144.1"/>
    <property type="molecule type" value="Genomic_DNA"/>
</dbReference>
<accession>A0ABR2RH75</accession>
<feature type="region of interest" description="Disordered" evidence="1">
    <location>
        <begin position="1"/>
        <end position="27"/>
    </location>
</feature>
<evidence type="ECO:0000256" key="1">
    <source>
        <dbReference type="SAM" id="MobiDB-lite"/>
    </source>
</evidence>
<reference evidence="2 3" key="1">
    <citation type="journal article" date="2024" name="G3 (Bethesda)">
        <title>Genome assembly of Hibiscus sabdariffa L. provides insights into metabolisms of medicinal natural products.</title>
        <authorList>
            <person name="Kim T."/>
        </authorList>
    </citation>
    <scope>NUCLEOTIDE SEQUENCE [LARGE SCALE GENOMIC DNA]</scope>
    <source>
        <strain evidence="2">TK-2024</strain>
        <tissue evidence="2">Old leaves</tissue>
    </source>
</reference>
<evidence type="ECO:0000313" key="3">
    <source>
        <dbReference type="Proteomes" id="UP001396334"/>
    </source>
</evidence>
<feature type="compositionally biased region" description="Basic and acidic residues" evidence="1">
    <location>
        <begin position="14"/>
        <end position="24"/>
    </location>
</feature>
<sequence>MSKRFGLHGSVESFDEKEGSDHLDSSGPSCLSGYMSYQMIMEDKAKVKGNPSSSLGTIAIVARPRAEVKRSAIVPSQKQKKKKVGVYGKSLSRERALDVEDFDYRSHESIGLYEHDT</sequence>
<keyword evidence="3" id="KW-1185">Reference proteome</keyword>
<dbReference type="Proteomes" id="UP001396334">
    <property type="component" value="Unassembled WGS sequence"/>
</dbReference>
<evidence type="ECO:0000313" key="2">
    <source>
        <dbReference type="EMBL" id="KAK9012144.1"/>
    </source>
</evidence>
<name>A0ABR2RH75_9ROSI</name>
<gene>
    <name evidence="2" type="ORF">V6N11_040213</name>
</gene>
<organism evidence="2 3">
    <name type="scientific">Hibiscus sabdariffa</name>
    <name type="common">roselle</name>
    <dbReference type="NCBI Taxonomy" id="183260"/>
    <lineage>
        <taxon>Eukaryota</taxon>
        <taxon>Viridiplantae</taxon>
        <taxon>Streptophyta</taxon>
        <taxon>Embryophyta</taxon>
        <taxon>Tracheophyta</taxon>
        <taxon>Spermatophyta</taxon>
        <taxon>Magnoliopsida</taxon>
        <taxon>eudicotyledons</taxon>
        <taxon>Gunneridae</taxon>
        <taxon>Pentapetalae</taxon>
        <taxon>rosids</taxon>
        <taxon>malvids</taxon>
        <taxon>Malvales</taxon>
        <taxon>Malvaceae</taxon>
        <taxon>Malvoideae</taxon>
        <taxon>Hibiscus</taxon>
    </lineage>
</organism>
<protein>
    <submittedName>
        <fullName evidence="2">Uncharacterized protein</fullName>
    </submittedName>
</protein>